<proteinExistence type="predicted"/>
<evidence type="ECO:0000256" key="1">
    <source>
        <dbReference type="SAM" id="MobiDB-lite"/>
    </source>
</evidence>
<gene>
    <name evidence="2" type="ORF">NLO85_28120</name>
</gene>
<feature type="region of interest" description="Disordered" evidence="1">
    <location>
        <begin position="1"/>
        <end position="38"/>
    </location>
</feature>
<protein>
    <submittedName>
        <fullName evidence="2">Uncharacterized protein</fullName>
    </submittedName>
</protein>
<feature type="compositionally biased region" description="Polar residues" evidence="1">
    <location>
        <begin position="1"/>
        <end position="18"/>
    </location>
</feature>
<feature type="non-terminal residue" evidence="2">
    <location>
        <position position="1"/>
    </location>
</feature>
<evidence type="ECO:0000313" key="3">
    <source>
        <dbReference type="Proteomes" id="UP001206018"/>
    </source>
</evidence>
<dbReference type="EMBL" id="JANAKN010000185">
    <property type="protein sequence ID" value="MCQ3024275.1"/>
    <property type="molecule type" value="Genomic_DNA"/>
</dbReference>
<accession>A0AAW5JEM6</accession>
<reference evidence="2" key="1">
    <citation type="submission" date="2022-07" db="EMBL/GenBank/DDBJ databases">
        <title>The diversity of lipopeptides in the P. syringae complex parallels phylogeny and sheds light on structural diversification during evolutionary history.</title>
        <authorList>
            <person name="Bricout A."/>
            <person name="Morris C.E."/>
            <person name="Chandeysson C."/>
            <person name="Duban M."/>
            <person name="Boistel C."/>
            <person name="Chataigne G."/>
            <person name="Lecouturier D."/>
            <person name="Jacques P."/>
            <person name="Leclere V."/>
            <person name="Rochex A."/>
        </authorList>
    </citation>
    <scope>NUCLEOTIDE SEQUENCE</scope>
    <source>
        <strain evidence="2">LYR0002</strain>
    </source>
</reference>
<organism evidence="2 3">
    <name type="scientific">Pseudomonas savastanoi</name>
    <name type="common">Pseudomonas syringae pv. savastanoi</name>
    <dbReference type="NCBI Taxonomy" id="29438"/>
    <lineage>
        <taxon>Bacteria</taxon>
        <taxon>Pseudomonadati</taxon>
        <taxon>Pseudomonadota</taxon>
        <taxon>Gammaproteobacteria</taxon>
        <taxon>Pseudomonadales</taxon>
        <taxon>Pseudomonadaceae</taxon>
        <taxon>Pseudomonas</taxon>
    </lineage>
</organism>
<comment type="caution">
    <text evidence="2">The sequence shown here is derived from an EMBL/GenBank/DDBJ whole genome shotgun (WGS) entry which is preliminary data.</text>
</comment>
<sequence length="90" mass="9806">AGANRSYSTGRSRSNLLSATHRVCPGGMTQTKGSPRNPGRFILADSKSTFLLVDQTVFKIDDKSGRVVRQADLKAREKALEEPTKESPKS</sequence>
<dbReference type="Proteomes" id="UP001206018">
    <property type="component" value="Unassembled WGS sequence"/>
</dbReference>
<dbReference type="AlphaFoldDB" id="A0AAW5JEM6"/>
<evidence type="ECO:0000313" key="2">
    <source>
        <dbReference type="EMBL" id="MCQ3024275.1"/>
    </source>
</evidence>
<name>A0AAW5JEM6_PSESS</name>